<keyword evidence="2" id="KW-0805">Transcription regulation</keyword>
<keyword evidence="4" id="KW-0804">Transcription</keyword>
<dbReference type="SMART" id="SM00346">
    <property type="entry name" value="HTH_ICLR"/>
    <property type="match status" value="1"/>
</dbReference>
<feature type="domain" description="HTH iclR-type" evidence="7">
    <location>
        <begin position="20"/>
        <end position="81"/>
    </location>
</feature>
<name>A0A1N7ED73_9NOCA</name>
<dbReference type="InterPro" id="IPR036390">
    <property type="entry name" value="WH_DNA-bd_sf"/>
</dbReference>
<protein>
    <recommendedName>
        <fullName evidence="6">Glycerol operon regulatory protein</fullName>
    </recommendedName>
</protein>
<evidence type="ECO:0000256" key="4">
    <source>
        <dbReference type="ARBA" id="ARBA00023163"/>
    </source>
</evidence>
<keyword evidence="10" id="KW-1185">Reference proteome</keyword>
<dbReference type="InterPro" id="IPR005471">
    <property type="entry name" value="Tscrpt_reg_IclR_N"/>
</dbReference>
<dbReference type="GO" id="GO:0003677">
    <property type="term" value="F:DNA binding"/>
    <property type="evidence" value="ECO:0007669"/>
    <property type="project" value="UniProtKB-KW"/>
</dbReference>
<accession>A0A1N7ED73</accession>
<dbReference type="Pfam" id="PF09339">
    <property type="entry name" value="HTH_IclR"/>
    <property type="match status" value="1"/>
</dbReference>
<proteinExistence type="predicted"/>
<dbReference type="EMBL" id="FTNT01000003">
    <property type="protein sequence ID" value="SIR85918.1"/>
    <property type="molecule type" value="Genomic_DNA"/>
</dbReference>
<gene>
    <name evidence="9" type="ORF">SAMN05445060_1168</name>
</gene>
<dbReference type="RefSeq" id="WP_076478159.1">
    <property type="nucleotide sequence ID" value="NZ_FTNT01000003.1"/>
</dbReference>
<dbReference type="SUPFAM" id="SSF46785">
    <property type="entry name" value="Winged helix' DNA-binding domain"/>
    <property type="match status" value="1"/>
</dbReference>
<keyword evidence="3" id="KW-0238">DNA-binding</keyword>
<organism evidence="9 10">
    <name type="scientific">Williamsia sterculiae</name>
    <dbReference type="NCBI Taxonomy" id="1344003"/>
    <lineage>
        <taxon>Bacteria</taxon>
        <taxon>Bacillati</taxon>
        <taxon>Actinomycetota</taxon>
        <taxon>Actinomycetes</taxon>
        <taxon>Mycobacteriales</taxon>
        <taxon>Nocardiaceae</taxon>
        <taxon>Williamsia</taxon>
    </lineage>
</organism>
<evidence type="ECO:0000313" key="10">
    <source>
        <dbReference type="Proteomes" id="UP000186218"/>
    </source>
</evidence>
<dbReference type="PANTHER" id="PTHR30136:SF35">
    <property type="entry name" value="HTH-TYPE TRANSCRIPTIONAL REGULATOR RV1719"/>
    <property type="match status" value="1"/>
</dbReference>
<keyword evidence="1" id="KW-0319">Glycerol metabolism</keyword>
<dbReference type="FunFam" id="1.10.10.10:FF:000056">
    <property type="entry name" value="IclR family transcriptional regulator"/>
    <property type="match status" value="1"/>
</dbReference>
<sequence>MAPGDGGVAGGDTGSKGASIQSVDRALEVLELLARLGEGGVSEIAERIGVHKSTISRLISVLESRGYVEQVSDRGKYRLGFTIIRLAGSTMASRDLARESKDVGEALAAECGETVNLAVLDGDRAVNITQAAGSAGIALRTWVGQNSPAHATSSGKSLLSGLSDERLTVVLPERLEGFTATTIVERSTLLAQLQQVRSSGWSSVRDELEDGLTALAAPVRDHTNAVVAALSISGPSFRLGPEAVEGLADRVRVAAAEISTRLGHAG</sequence>
<dbReference type="Gene3D" id="1.10.10.10">
    <property type="entry name" value="Winged helix-like DNA-binding domain superfamily/Winged helix DNA-binding domain"/>
    <property type="match status" value="1"/>
</dbReference>
<dbReference type="InterPro" id="IPR014757">
    <property type="entry name" value="Tscrpt_reg_IclR_C"/>
</dbReference>
<dbReference type="GO" id="GO:0045892">
    <property type="term" value="P:negative regulation of DNA-templated transcription"/>
    <property type="evidence" value="ECO:0007669"/>
    <property type="project" value="TreeGrafter"/>
</dbReference>
<evidence type="ECO:0000256" key="1">
    <source>
        <dbReference type="ARBA" id="ARBA00022798"/>
    </source>
</evidence>
<evidence type="ECO:0000256" key="3">
    <source>
        <dbReference type="ARBA" id="ARBA00023125"/>
    </source>
</evidence>
<dbReference type="PROSITE" id="PS51077">
    <property type="entry name" value="HTH_ICLR"/>
    <property type="match status" value="1"/>
</dbReference>
<evidence type="ECO:0000313" key="9">
    <source>
        <dbReference type="EMBL" id="SIR85918.1"/>
    </source>
</evidence>
<dbReference type="AlphaFoldDB" id="A0A1N7ED73"/>
<dbReference type="Proteomes" id="UP000186218">
    <property type="component" value="Unassembled WGS sequence"/>
</dbReference>
<reference evidence="9 10" key="1">
    <citation type="submission" date="2017-01" db="EMBL/GenBank/DDBJ databases">
        <authorList>
            <person name="Mah S.A."/>
            <person name="Swanson W.J."/>
            <person name="Moy G.W."/>
            <person name="Vacquier V.D."/>
        </authorList>
    </citation>
    <scope>NUCLEOTIDE SEQUENCE [LARGE SCALE GENOMIC DNA]</scope>
    <source>
        <strain evidence="9 10">CPCC 203464</strain>
    </source>
</reference>
<dbReference type="InterPro" id="IPR036388">
    <property type="entry name" value="WH-like_DNA-bd_sf"/>
</dbReference>
<comment type="function">
    <text evidence="5">May be an activator protein for the gylABX operon.</text>
</comment>
<dbReference type="PROSITE" id="PS51078">
    <property type="entry name" value="ICLR_ED"/>
    <property type="match status" value="1"/>
</dbReference>
<dbReference type="SUPFAM" id="SSF55781">
    <property type="entry name" value="GAF domain-like"/>
    <property type="match status" value="1"/>
</dbReference>
<dbReference type="GO" id="GO:0003700">
    <property type="term" value="F:DNA-binding transcription factor activity"/>
    <property type="evidence" value="ECO:0007669"/>
    <property type="project" value="TreeGrafter"/>
</dbReference>
<dbReference type="GO" id="GO:0006071">
    <property type="term" value="P:glycerol metabolic process"/>
    <property type="evidence" value="ECO:0007669"/>
    <property type="project" value="UniProtKB-KW"/>
</dbReference>
<dbReference type="PANTHER" id="PTHR30136">
    <property type="entry name" value="HELIX-TURN-HELIX TRANSCRIPTIONAL REGULATOR, ICLR FAMILY"/>
    <property type="match status" value="1"/>
</dbReference>
<evidence type="ECO:0000259" key="8">
    <source>
        <dbReference type="PROSITE" id="PS51078"/>
    </source>
</evidence>
<dbReference type="OrthoDB" id="7274111at2"/>
<dbReference type="Gene3D" id="3.30.450.40">
    <property type="match status" value="1"/>
</dbReference>
<dbReference type="InterPro" id="IPR050707">
    <property type="entry name" value="HTH_MetabolicPath_Reg"/>
</dbReference>
<evidence type="ECO:0000256" key="2">
    <source>
        <dbReference type="ARBA" id="ARBA00023015"/>
    </source>
</evidence>
<evidence type="ECO:0000256" key="6">
    <source>
        <dbReference type="ARBA" id="ARBA00070406"/>
    </source>
</evidence>
<dbReference type="STRING" id="1344003.SAMN05445060_1168"/>
<dbReference type="InterPro" id="IPR029016">
    <property type="entry name" value="GAF-like_dom_sf"/>
</dbReference>
<evidence type="ECO:0000259" key="7">
    <source>
        <dbReference type="PROSITE" id="PS51077"/>
    </source>
</evidence>
<dbReference type="Pfam" id="PF01614">
    <property type="entry name" value="IclR_C"/>
    <property type="match status" value="1"/>
</dbReference>
<feature type="domain" description="IclR-ED" evidence="8">
    <location>
        <begin position="82"/>
        <end position="264"/>
    </location>
</feature>
<evidence type="ECO:0000256" key="5">
    <source>
        <dbReference type="ARBA" id="ARBA00058938"/>
    </source>
</evidence>